<dbReference type="AlphaFoldDB" id="X1E8E8"/>
<protein>
    <submittedName>
        <fullName evidence="1">Uncharacterized protein</fullName>
    </submittedName>
</protein>
<evidence type="ECO:0000313" key="1">
    <source>
        <dbReference type="EMBL" id="GAH04928.1"/>
    </source>
</evidence>
<organism evidence="1">
    <name type="scientific">marine sediment metagenome</name>
    <dbReference type="NCBI Taxonomy" id="412755"/>
    <lineage>
        <taxon>unclassified sequences</taxon>
        <taxon>metagenomes</taxon>
        <taxon>ecological metagenomes</taxon>
    </lineage>
</organism>
<comment type="caution">
    <text evidence="1">The sequence shown here is derived from an EMBL/GenBank/DDBJ whole genome shotgun (WGS) entry which is preliminary data.</text>
</comment>
<accession>X1E8E8</accession>
<name>X1E8E8_9ZZZZ</name>
<dbReference type="EMBL" id="BART01021948">
    <property type="protein sequence ID" value="GAH04928.1"/>
    <property type="molecule type" value="Genomic_DNA"/>
</dbReference>
<sequence>MLANSLPFTHEKPLEVKSFALFLDPPRADEEKVTVQPEDEIDALTAWDITLKSSPVSHRDARADKDAYVGKVMRPESI</sequence>
<reference evidence="1" key="1">
    <citation type="journal article" date="2014" name="Front. Microbiol.">
        <title>High frequency of phylogenetically diverse reductive dehalogenase-homologous genes in deep subseafloor sedimentary metagenomes.</title>
        <authorList>
            <person name="Kawai M."/>
            <person name="Futagami T."/>
            <person name="Toyoda A."/>
            <person name="Takaki Y."/>
            <person name="Nishi S."/>
            <person name="Hori S."/>
            <person name="Arai W."/>
            <person name="Tsubouchi T."/>
            <person name="Morono Y."/>
            <person name="Uchiyama I."/>
            <person name="Ito T."/>
            <person name="Fujiyama A."/>
            <person name="Inagaki F."/>
            <person name="Takami H."/>
        </authorList>
    </citation>
    <scope>NUCLEOTIDE SEQUENCE</scope>
    <source>
        <strain evidence="1">Expedition CK06-06</strain>
    </source>
</reference>
<proteinExistence type="predicted"/>
<feature type="non-terminal residue" evidence="1">
    <location>
        <position position="78"/>
    </location>
</feature>
<gene>
    <name evidence="1" type="ORF">S01H4_40327</name>
</gene>